<comment type="subcellular location">
    <subcellularLocation>
        <location evidence="1">Cell membrane</location>
        <topology evidence="1">Multi-pass membrane protein</topology>
    </subcellularLocation>
</comment>
<feature type="transmembrane region" description="Helical" evidence="6">
    <location>
        <begin position="89"/>
        <end position="110"/>
    </location>
</feature>
<keyword evidence="5 6" id="KW-0472">Membrane</keyword>
<keyword evidence="4 6" id="KW-1133">Transmembrane helix</keyword>
<evidence type="ECO:0000256" key="4">
    <source>
        <dbReference type="ARBA" id="ARBA00022989"/>
    </source>
</evidence>
<evidence type="ECO:0000256" key="3">
    <source>
        <dbReference type="ARBA" id="ARBA00022692"/>
    </source>
</evidence>
<accession>A0A9J7BSN9</accession>
<dbReference type="Proteomes" id="UP001059380">
    <property type="component" value="Chromosome"/>
</dbReference>
<keyword evidence="2" id="KW-1003">Cell membrane</keyword>
<dbReference type="AlphaFoldDB" id="A0A9J7BSN9"/>
<gene>
    <name evidence="7" type="ORF">MOP44_25590</name>
</gene>
<dbReference type="EMBL" id="CP093313">
    <property type="protein sequence ID" value="UWZ83918.1"/>
    <property type="molecule type" value="Genomic_DNA"/>
</dbReference>
<feature type="transmembrane region" description="Helical" evidence="6">
    <location>
        <begin position="20"/>
        <end position="43"/>
    </location>
</feature>
<feature type="transmembrane region" description="Helical" evidence="6">
    <location>
        <begin position="145"/>
        <end position="170"/>
    </location>
</feature>
<reference evidence="7" key="1">
    <citation type="submission" date="2021-04" db="EMBL/GenBank/DDBJ databases">
        <title>Phylogenetic analysis of Acidobacteriaceae.</title>
        <authorList>
            <person name="Qiu L."/>
            <person name="Zhang Q."/>
        </authorList>
    </citation>
    <scope>NUCLEOTIDE SEQUENCE</scope>
    <source>
        <strain evidence="7">DSM 25168</strain>
    </source>
</reference>
<protein>
    <submittedName>
        <fullName evidence="7">Oligosaccharide flippase family protein</fullName>
    </submittedName>
</protein>
<evidence type="ECO:0000256" key="2">
    <source>
        <dbReference type="ARBA" id="ARBA00022475"/>
    </source>
</evidence>
<evidence type="ECO:0000256" key="6">
    <source>
        <dbReference type="SAM" id="Phobius"/>
    </source>
</evidence>
<feature type="transmembrane region" description="Helical" evidence="6">
    <location>
        <begin position="223"/>
        <end position="242"/>
    </location>
</feature>
<feature type="transmembrane region" description="Helical" evidence="6">
    <location>
        <begin position="362"/>
        <end position="383"/>
    </location>
</feature>
<feature type="transmembrane region" description="Helical" evidence="6">
    <location>
        <begin position="305"/>
        <end position="326"/>
    </location>
</feature>
<feature type="transmembrane region" description="Helical" evidence="6">
    <location>
        <begin position="338"/>
        <end position="355"/>
    </location>
</feature>
<name>A0A9J7BSN9_9BACT</name>
<dbReference type="InterPro" id="IPR050833">
    <property type="entry name" value="Poly_Biosynth_Transport"/>
</dbReference>
<dbReference type="Pfam" id="PF01943">
    <property type="entry name" value="Polysacc_synt"/>
    <property type="match status" value="1"/>
</dbReference>
<proteinExistence type="predicted"/>
<feature type="transmembrane region" description="Helical" evidence="6">
    <location>
        <begin position="63"/>
        <end position="82"/>
    </location>
</feature>
<dbReference type="PANTHER" id="PTHR30250:SF26">
    <property type="entry name" value="PSMA PROTEIN"/>
    <property type="match status" value="1"/>
</dbReference>
<keyword evidence="3 6" id="KW-0812">Transmembrane</keyword>
<evidence type="ECO:0000256" key="5">
    <source>
        <dbReference type="ARBA" id="ARBA00023136"/>
    </source>
</evidence>
<dbReference type="InterPro" id="IPR002797">
    <property type="entry name" value="Polysacc_synth"/>
</dbReference>
<feature type="transmembrane region" description="Helical" evidence="6">
    <location>
        <begin position="262"/>
        <end position="284"/>
    </location>
</feature>
<dbReference type="KEGG" id="orp:MOP44_25590"/>
<evidence type="ECO:0000313" key="7">
    <source>
        <dbReference type="EMBL" id="UWZ83918.1"/>
    </source>
</evidence>
<keyword evidence="8" id="KW-1185">Reference proteome</keyword>
<dbReference type="PANTHER" id="PTHR30250">
    <property type="entry name" value="PST FAMILY PREDICTED COLANIC ACID TRANSPORTER"/>
    <property type="match status" value="1"/>
</dbReference>
<dbReference type="GO" id="GO:0005886">
    <property type="term" value="C:plasma membrane"/>
    <property type="evidence" value="ECO:0007669"/>
    <property type="project" value="UniProtKB-SubCell"/>
</dbReference>
<evidence type="ECO:0000256" key="1">
    <source>
        <dbReference type="ARBA" id="ARBA00004651"/>
    </source>
</evidence>
<organism evidence="7 8">
    <name type="scientific">Occallatibacter riparius</name>
    <dbReference type="NCBI Taxonomy" id="1002689"/>
    <lineage>
        <taxon>Bacteria</taxon>
        <taxon>Pseudomonadati</taxon>
        <taxon>Acidobacteriota</taxon>
        <taxon>Terriglobia</taxon>
        <taxon>Terriglobales</taxon>
        <taxon>Acidobacteriaceae</taxon>
        <taxon>Occallatibacter</taxon>
    </lineage>
</organism>
<sequence>MAINLAYNIAIARFLGPKGFGHATVVYTILTLLSALTLAFQIISAKVVAQQPTLEGKSAVYRFFHRGAWACGIIVALGLTIFERPVADYLNLPDVSLVALIAIGAAFYVPLGTRRGYIQGACGFRALAMNMILEQAVRLGGSLTLILMGMGVRGVIVANSAAIAVAYYAVRVKTQGNMRNPLERSYVIRETCQSAVFFAGQMLINNCGIVMVNHYFAAKEAGLYAAVAMVGRVIFSLSQAVVNSTFPLVAGGDEEERRDLRVIATSLMLVLGTGTAIALGLCIAPSSLWTHLFGAEFKASGHYSISYLLALYAFATVIYSLGAVIITFEMSYKIANTSYVQLAFSGVLIAAICFFHSNLREVVLVQLALMVVLFVFIAVPFLWNSLTGGADLAHGPSDRPFRLIRRVAEDEVIAEFLKSDFHCPEFRDYKSMKWLIENPHFEDVEENAKRKALLFIRHLALWKELPTDTEWYEVEVGHADLENIRIFPRAQWRKVARGSFSAVEVAEGMRTRKHLLEDSFVKKIHAMSECLSHDAADFAAVILIGVNENEPVTVLDGNHRLTAAILASPPRLRKLRFLCGLSPHMTECCWYNSNLVTLFRYGRNVLSHAVRNPESELARVLRDAS</sequence>
<evidence type="ECO:0000313" key="8">
    <source>
        <dbReference type="Proteomes" id="UP001059380"/>
    </source>
</evidence>